<sequence length="116" mass="12935">MSINEMREGYTAIVEHVSDNIQETIQGDWPVDYDLESWESILKQKIEEVAPVGEILDLIVIYMLRTHSIGSAVNTLVATERNEIRLDGNAASQNTIFEEIAKCGNQRIGTTGLLPC</sequence>
<proteinExistence type="predicted"/>
<accession>A0A545T310</accession>
<comment type="caution">
    <text evidence="1">The sequence shown here is derived from an EMBL/GenBank/DDBJ whole genome shotgun (WGS) entry which is preliminary data.</text>
</comment>
<protein>
    <submittedName>
        <fullName evidence="1">Uncharacterized protein</fullName>
    </submittedName>
</protein>
<gene>
    <name evidence="1" type="ORF">FLL45_20900</name>
</gene>
<dbReference type="AlphaFoldDB" id="A0A545T310"/>
<organism evidence="1 2">
    <name type="scientific">Aliikangiella marina</name>
    <dbReference type="NCBI Taxonomy" id="1712262"/>
    <lineage>
        <taxon>Bacteria</taxon>
        <taxon>Pseudomonadati</taxon>
        <taxon>Pseudomonadota</taxon>
        <taxon>Gammaproteobacteria</taxon>
        <taxon>Oceanospirillales</taxon>
        <taxon>Pleioneaceae</taxon>
        <taxon>Aliikangiella</taxon>
    </lineage>
</organism>
<name>A0A545T310_9GAMM</name>
<evidence type="ECO:0000313" key="1">
    <source>
        <dbReference type="EMBL" id="TQV71611.1"/>
    </source>
</evidence>
<dbReference type="Proteomes" id="UP000317839">
    <property type="component" value="Unassembled WGS sequence"/>
</dbReference>
<dbReference type="RefSeq" id="WP_142944010.1">
    <property type="nucleotide sequence ID" value="NZ_VIKR01000006.1"/>
</dbReference>
<dbReference type="EMBL" id="VIKR01000006">
    <property type="protein sequence ID" value="TQV71611.1"/>
    <property type="molecule type" value="Genomic_DNA"/>
</dbReference>
<reference evidence="1 2" key="1">
    <citation type="submission" date="2019-06" db="EMBL/GenBank/DDBJ databases">
        <title>Draft genome of Aliikangiella marina GYP-15.</title>
        <authorList>
            <person name="Wang G."/>
        </authorList>
    </citation>
    <scope>NUCLEOTIDE SEQUENCE [LARGE SCALE GENOMIC DNA]</scope>
    <source>
        <strain evidence="1 2">GYP-15</strain>
    </source>
</reference>
<keyword evidence="2" id="KW-1185">Reference proteome</keyword>
<evidence type="ECO:0000313" key="2">
    <source>
        <dbReference type="Proteomes" id="UP000317839"/>
    </source>
</evidence>